<dbReference type="GO" id="GO:0003676">
    <property type="term" value="F:nucleic acid binding"/>
    <property type="evidence" value="ECO:0007669"/>
    <property type="project" value="InterPro"/>
</dbReference>
<dbReference type="PROSITE" id="PS50994">
    <property type="entry name" value="INTEGRASE"/>
    <property type="match status" value="1"/>
</dbReference>
<keyword evidence="4" id="KW-1185">Reference proteome</keyword>
<dbReference type="NCBIfam" id="NF033516">
    <property type="entry name" value="transpos_IS3"/>
    <property type="match status" value="1"/>
</dbReference>
<feature type="domain" description="Integrase catalytic" evidence="2">
    <location>
        <begin position="121"/>
        <end position="283"/>
    </location>
</feature>
<evidence type="ECO:0000256" key="1">
    <source>
        <dbReference type="ARBA" id="ARBA00002286"/>
    </source>
</evidence>
<dbReference type="InterPro" id="IPR001584">
    <property type="entry name" value="Integrase_cat-core"/>
</dbReference>
<evidence type="ECO:0000313" key="4">
    <source>
        <dbReference type="Proteomes" id="UP000235050"/>
    </source>
</evidence>
<comment type="function">
    <text evidence="1">Involved in the transposition of the insertion sequence.</text>
</comment>
<evidence type="ECO:0000259" key="2">
    <source>
        <dbReference type="PROSITE" id="PS50994"/>
    </source>
</evidence>
<dbReference type="Gene3D" id="3.30.420.10">
    <property type="entry name" value="Ribonuclease H-like superfamily/Ribonuclease H"/>
    <property type="match status" value="1"/>
</dbReference>
<name>A0A2N5J642_9BIFI</name>
<dbReference type="InterPro" id="IPR036397">
    <property type="entry name" value="RNaseH_sf"/>
</dbReference>
<dbReference type="Pfam" id="PF00665">
    <property type="entry name" value="rve"/>
    <property type="match status" value="1"/>
</dbReference>
<accession>A0A2N5J642</accession>
<sequence>MIVSTLAGLGYRLVHLLRAAGLARSTYYHHLSHPAAVTRPDIEPMVAEIFHRTPNGCGHRQVRMCLVHEFGVRVSHKSVLRVMRRMGLECRIRRPNPYRRYSSYRGGTGAGVPNLLKRDFGADRPWMKLGTDVTEFRVAGGKAYLAPVYDMGSKEIVAWDVSRRPDLAQQRRLLAMLEDRLPEGVDPVLHSDMGWQYQHRWWRDRLAELGIRQSMSRKGDCIDNAATEQVFGHLKDEFYTGREFASYEEFETGLNEYIIHWNTRRRQRRLEGRTPEEFRSMSLAA</sequence>
<gene>
    <name evidence="3" type="ORF">Uis1B_2285</name>
</gene>
<dbReference type="PANTHER" id="PTHR46889">
    <property type="entry name" value="TRANSPOSASE INSF FOR INSERTION SEQUENCE IS3B-RELATED"/>
    <property type="match status" value="1"/>
</dbReference>
<dbReference type="InterPro" id="IPR025948">
    <property type="entry name" value="HTH-like_dom"/>
</dbReference>
<dbReference type="GO" id="GO:0015074">
    <property type="term" value="P:DNA integration"/>
    <property type="evidence" value="ECO:0007669"/>
    <property type="project" value="InterPro"/>
</dbReference>
<dbReference type="InterPro" id="IPR050900">
    <property type="entry name" value="Transposase_IS3/IS150/IS904"/>
</dbReference>
<dbReference type="InterPro" id="IPR048020">
    <property type="entry name" value="Transpos_IS3"/>
</dbReference>
<dbReference type="Proteomes" id="UP000235050">
    <property type="component" value="Unassembled WGS sequence"/>
</dbReference>
<proteinExistence type="predicted"/>
<reference evidence="3 4" key="1">
    <citation type="submission" date="2017-07" db="EMBL/GenBank/DDBJ databases">
        <title>Bifidobacterium novel species.</title>
        <authorList>
            <person name="Lugli G.A."/>
            <person name="Milani C."/>
            <person name="Duranti S."/>
            <person name="Mangifesta M."/>
        </authorList>
    </citation>
    <scope>NUCLEOTIDE SEQUENCE [LARGE SCALE GENOMIC DNA]</scope>
    <source>
        <strain evidence="4">Uis1B</strain>
    </source>
</reference>
<evidence type="ECO:0000313" key="3">
    <source>
        <dbReference type="EMBL" id="PLS29657.1"/>
    </source>
</evidence>
<comment type="caution">
    <text evidence="3">The sequence shown here is derived from an EMBL/GenBank/DDBJ whole genome shotgun (WGS) entry which is preliminary data.</text>
</comment>
<organism evidence="3 4">
    <name type="scientific">Bifidobacterium margollesii</name>
    <dbReference type="NCBI Taxonomy" id="2020964"/>
    <lineage>
        <taxon>Bacteria</taxon>
        <taxon>Bacillati</taxon>
        <taxon>Actinomycetota</taxon>
        <taxon>Actinomycetes</taxon>
        <taxon>Bifidobacteriales</taxon>
        <taxon>Bifidobacteriaceae</taxon>
        <taxon>Bifidobacterium</taxon>
    </lineage>
</organism>
<dbReference type="InterPro" id="IPR012337">
    <property type="entry name" value="RNaseH-like_sf"/>
</dbReference>
<dbReference type="EMBL" id="NMWU01000073">
    <property type="protein sequence ID" value="PLS29657.1"/>
    <property type="molecule type" value="Genomic_DNA"/>
</dbReference>
<dbReference type="Pfam" id="PF13333">
    <property type="entry name" value="rve_2"/>
    <property type="match status" value="1"/>
</dbReference>
<dbReference type="SUPFAM" id="SSF53098">
    <property type="entry name" value="Ribonuclease H-like"/>
    <property type="match status" value="1"/>
</dbReference>
<protein>
    <submittedName>
        <fullName evidence="3">Integrase core domain-containing protein</fullName>
    </submittedName>
</protein>
<dbReference type="PANTHER" id="PTHR46889:SF4">
    <property type="entry name" value="TRANSPOSASE INSO FOR INSERTION SEQUENCE ELEMENT IS911B-RELATED"/>
    <property type="match status" value="1"/>
</dbReference>
<dbReference type="AlphaFoldDB" id="A0A2N5J642"/>
<dbReference type="Pfam" id="PF13276">
    <property type="entry name" value="HTH_21"/>
    <property type="match status" value="1"/>
</dbReference>